<dbReference type="GO" id="GO:0009097">
    <property type="term" value="P:isoleucine biosynthetic process"/>
    <property type="evidence" value="ECO:0007669"/>
    <property type="project" value="UniProtKB-UniPathway"/>
</dbReference>
<dbReference type="Pfam" id="PF00205">
    <property type="entry name" value="TPP_enzyme_M"/>
    <property type="match status" value="1"/>
</dbReference>
<dbReference type="EMBL" id="NXLT01000001">
    <property type="protein sequence ID" value="RDU68547.1"/>
    <property type="molecule type" value="Genomic_DNA"/>
</dbReference>
<organism evidence="15 16">
    <name type="scientific">Helicobacter equorum</name>
    <dbReference type="NCBI Taxonomy" id="361872"/>
    <lineage>
        <taxon>Bacteria</taxon>
        <taxon>Pseudomonadati</taxon>
        <taxon>Campylobacterota</taxon>
        <taxon>Epsilonproteobacteria</taxon>
        <taxon>Campylobacterales</taxon>
        <taxon>Helicobacteraceae</taxon>
        <taxon>Helicobacter</taxon>
    </lineage>
</organism>
<keyword evidence="10 11" id="KW-0100">Branched-chain amino acid biosynthesis</keyword>
<evidence type="ECO:0000256" key="10">
    <source>
        <dbReference type="ARBA" id="ARBA00023304"/>
    </source>
</evidence>
<comment type="caution">
    <text evidence="15">The sequence shown here is derived from an EMBL/GenBank/DDBJ whole genome shotgun (WGS) entry which is preliminary data.</text>
</comment>
<dbReference type="InterPro" id="IPR029035">
    <property type="entry name" value="DHS-like_NAD/FAD-binding_dom"/>
</dbReference>
<evidence type="ECO:0000256" key="9">
    <source>
        <dbReference type="ARBA" id="ARBA00023052"/>
    </source>
</evidence>
<dbReference type="Pfam" id="PF02775">
    <property type="entry name" value="TPP_enzyme_C"/>
    <property type="match status" value="1"/>
</dbReference>
<evidence type="ECO:0000256" key="2">
    <source>
        <dbReference type="ARBA" id="ARBA00005025"/>
    </source>
</evidence>
<keyword evidence="9 11" id="KW-0786">Thiamine pyrophosphate</keyword>
<dbReference type="InterPro" id="IPR029061">
    <property type="entry name" value="THDP-binding"/>
</dbReference>
<evidence type="ECO:0000256" key="11">
    <source>
        <dbReference type="RuleBase" id="RU003591"/>
    </source>
</evidence>
<dbReference type="Gene3D" id="3.40.50.1220">
    <property type="entry name" value="TPP-binding domain"/>
    <property type="match status" value="1"/>
</dbReference>
<dbReference type="InterPro" id="IPR012846">
    <property type="entry name" value="Acetolactate_synth_lsu"/>
</dbReference>
<comment type="pathway">
    <text evidence="1 11">Amino-acid biosynthesis; L-isoleucine biosynthesis; L-isoleucine from 2-oxobutanoate: step 1/4.</text>
</comment>
<dbReference type="UniPathway" id="UPA00049">
    <property type="reaction ID" value="UER00059"/>
</dbReference>
<dbReference type="NCBIfam" id="NF006319">
    <property type="entry name" value="PRK08527.1"/>
    <property type="match status" value="1"/>
</dbReference>
<keyword evidence="16" id="KW-1185">Reference proteome</keyword>
<dbReference type="SUPFAM" id="SSF52518">
    <property type="entry name" value="Thiamin diphosphate-binding fold (THDP-binding)"/>
    <property type="match status" value="2"/>
</dbReference>
<dbReference type="InterPro" id="IPR039368">
    <property type="entry name" value="AHAS_TPP"/>
</dbReference>
<protein>
    <recommendedName>
        <fullName evidence="4 11">Acetolactate synthase</fullName>
        <ecNumber evidence="4 11">2.2.1.6</ecNumber>
    </recommendedName>
</protein>
<dbReference type="NCBIfam" id="TIGR00118">
    <property type="entry name" value="acolac_lg"/>
    <property type="match status" value="1"/>
</dbReference>
<reference evidence="15 16" key="1">
    <citation type="submission" date="2018-04" db="EMBL/GenBank/DDBJ databases">
        <title>Novel Campyloabacter and Helicobacter Species and Strains.</title>
        <authorList>
            <person name="Mannion A.J."/>
            <person name="Shen Z."/>
            <person name="Fox J.G."/>
        </authorList>
    </citation>
    <scope>NUCLEOTIDE SEQUENCE [LARGE SCALE GENOMIC DNA]</scope>
    <source>
        <strain evidence="15 16">MIT 12-6600</strain>
    </source>
</reference>
<evidence type="ECO:0000256" key="5">
    <source>
        <dbReference type="ARBA" id="ARBA00022605"/>
    </source>
</evidence>
<proteinExistence type="inferred from homology"/>
<name>A0A3D8ITB7_9HELI</name>
<dbReference type="RefSeq" id="WP_115570489.1">
    <property type="nucleotide sequence ID" value="NZ_NXLT01000001.1"/>
</dbReference>
<dbReference type="GO" id="GO:0030976">
    <property type="term" value="F:thiamine pyrophosphate binding"/>
    <property type="evidence" value="ECO:0007669"/>
    <property type="project" value="UniProtKB-UniRule"/>
</dbReference>
<evidence type="ECO:0000256" key="1">
    <source>
        <dbReference type="ARBA" id="ARBA00004974"/>
    </source>
</evidence>
<evidence type="ECO:0000259" key="13">
    <source>
        <dbReference type="Pfam" id="PF02775"/>
    </source>
</evidence>
<evidence type="ECO:0000313" key="15">
    <source>
        <dbReference type="EMBL" id="RDU68547.1"/>
    </source>
</evidence>
<comment type="similarity">
    <text evidence="3 11">Belongs to the TPP enzyme family.</text>
</comment>
<dbReference type="GO" id="GO:0050660">
    <property type="term" value="F:flavin adenine dinucleotide binding"/>
    <property type="evidence" value="ECO:0007669"/>
    <property type="project" value="InterPro"/>
</dbReference>
<evidence type="ECO:0000259" key="14">
    <source>
        <dbReference type="Pfam" id="PF02776"/>
    </source>
</evidence>
<dbReference type="PANTHER" id="PTHR18968:SF13">
    <property type="entry name" value="ACETOLACTATE SYNTHASE CATALYTIC SUBUNIT, MITOCHONDRIAL"/>
    <property type="match status" value="1"/>
</dbReference>
<dbReference type="CDD" id="cd02015">
    <property type="entry name" value="TPP_AHAS"/>
    <property type="match status" value="1"/>
</dbReference>
<dbReference type="InterPro" id="IPR012000">
    <property type="entry name" value="Thiamin_PyroP_enz_cen_dom"/>
</dbReference>
<dbReference type="GO" id="GO:0003984">
    <property type="term" value="F:acetolactate synthase activity"/>
    <property type="evidence" value="ECO:0007669"/>
    <property type="project" value="UniProtKB-EC"/>
</dbReference>
<dbReference type="PANTHER" id="PTHR18968">
    <property type="entry name" value="THIAMINE PYROPHOSPHATE ENZYMES"/>
    <property type="match status" value="1"/>
</dbReference>
<keyword evidence="8 11" id="KW-0460">Magnesium</keyword>
<dbReference type="SUPFAM" id="SSF52467">
    <property type="entry name" value="DHS-like NAD/FAD-binding domain"/>
    <property type="match status" value="1"/>
</dbReference>
<dbReference type="InterPro" id="IPR012001">
    <property type="entry name" value="Thiamin_PyroP_enz_TPP-bd_dom"/>
</dbReference>
<dbReference type="GO" id="GO:0005948">
    <property type="term" value="C:acetolactate synthase complex"/>
    <property type="evidence" value="ECO:0007669"/>
    <property type="project" value="TreeGrafter"/>
</dbReference>
<evidence type="ECO:0000313" key="16">
    <source>
        <dbReference type="Proteomes" id="UP000256514"/>
    </source>
</evidence>
<keyword evidence="6 11" id="KW-0808">Transferase</keyword>
<dbReference type="FunFam" id="3.40.50.1220:FF:000008">
    <property type="entry name" value="Acetolactate synthase"/>
    <property type="match status" value="1"/>
</dbReference>
<dbReference type="OrthoDB" id="2254214at2"/>
<evidence type="ECO:0000256" key="6">
    <source>
        <dbReference type="ARBA" id="ARBA00022679"/>
    </source>
</evidence>
<comment type="pathway">
    <text evidence="2 11">Amino-acid biosynthesis; L-valine biosynthesis; L-valine from pyruvate: step 1/4.</text>
</comment>
<comment type="cofactor">
    <cofactor evidence="11">
        <name>Mg(2+)</name>
        <dbReference type="ChEBI" id="CHEBI:18420"/>
    </cofactor>
    <text evidence="11">Binds 1 Mg(2+) ion per subunit.</text>
</comment>
<feature type="domain" description="Thiamine pyrophosphate enzyme N-terminal TPP-binding" evidence="14">
    <location>
        <begin position="6"/>
        <end position="121"/>
    </location>
</feature>
<dbReference type="UniPathway" id="UPA00047">
    <property type="reaction ID" value="UER00055"/>
</dbReference>
<comment type="catalytic activity">
    <reaction evidence="11">
        <text>2 pyruvate + H(+) = (2S)-2-acetolactate + CO2</text>
        <dbReference type="Rhea" id="RHEA:25249"/>
        <dbReference type="ChEBI" id="CHEBI:15361"/>
        <dbReference type="ChEBI" id="CHEBI:15378"/>
        <dbReference type="ChEBI" id="CHEBI:16526"/>
        <dbReference type="ChEBI" id="CHEBI:58476"/>
        <dbReference type="EC" id="2.2.1.6"/>
    </reaction>
</comment>
<evidence type="ECO:0000256" key="3">
    <source>
        <dbReference type="ARBA" id="ARBA00007812"/>
    </source>
</evidence>
<dbReference type="InterPro" id="IPR011766">
    <property type="entry name" value="TPP_enzyme_TPP-bd"/>
</dbReference>
<feature type="domain" description="Thiamine pyrophosphate enzyme TPP-binding" evidence="13">
    <location>
        <begin position="389"/>
        <end position="542"/>
    </location>
</feature>
<evidence type="ECO:0000256" key="4">
    <source>
        <dbReference type="ARBA" id="ARBA00013145"/>
    </source>
</evidence>
<dbReference type="Gene3D" id="3.40.50.970">
    <property type="match status" value="2"/>
</dbReference>
<dbReference type="Pfam" id="PF02776">
    <property type="entry name" value="TPP_enzyme_N"/>
    <property type="match status" value="1"/>
</dbReference>
<dbReference type="AlphaFoldDB" id="A0A3D8ITB7"/>
<gene>
    <name evidence="15" type="ORF">CQA54_01715</name>
</gene>
<comment type="cofactor">
    <cofactor evidence="11">
        <name>thiamine diphosphate</name>
        <dbReference type="ChEBI" id="CHEBI:58937"/>
    </cofactor>
    <text evidence="11">Binds 1 thiamine pyrophosphate per subunit.</text>
</comment>
<evidence type="ECO:0000256" key="7">
    <source>
        <dbReference type="ARBA" id="ARBA00022723"/>
    </source>
</evidence>
<dbReference type="InterPro" id="IPR045229">
    <property type="entry name" value="TPP_enz"/>
</dbReference>
<dbReference type="EC" id="2.2.1.6" evidence="4 11"/>
<keyword evidence="7 11" id="KW-0479">Metal-binding</keyword>
<evidence type="ECO:0000256" key="8">
    <source>
        <dbReference type="ARBA" id="ARBA00022842"/>
    </source>
</evidence>
<accession>A0A3D8ITB7</accession>
<dbReference type="GO" id="GO:0000287">
    <property type="term" value="F:magnesium ion binding"/>
    <property type="evidence" value="ECO:0007669"/>
    <property type="project" value="UniProtKB-UniRule"/>
</dbReference>
<feature type="domain" description="Thiamine pyrophosphate enzyme central" evidence="12">
    <location>
        <begin position="195"/>
        <end position="329"/>
    </location>
</feature>
<evidence type="ECO:0000259" key="12">
    <source>
        <dbReference type="Pfam" id="PF00205"/>
    </source>
</evidence>
<sequence length="570" mass="62657">MSKKLTGSQMLIEALAIEGVKVIFGYPGGAVLHIYDEIYKQTYFRHILTRHEQAAVHAADGYARASGDIGVAIITSGPGFTNAITGIATAYMDSIPLVVISGQVPITQIGTDAFQEIDAVGISRPCTKHNYLVKDIKELPRILKEAFYIARTGRPGPVLIDIPKDISGTLGEFEYPETISLRTYKPTTKGNSRQITKLIQAIHNAKRPLFYIGGGAILSNASSLVRTLVNKTQIPAVETLMARGSLGDDNPFLLGMVGMHGTYAANIAMSECDLLIGIGVRFDDRVTGKLSAFAKHAKIAHIDIDPSSIGKLVDVDFPIVGDVKNVLEECIATLDLYDTAKIEAWKEKLSLCARENPLIYEDSDEVIKPQWIIQQLGELLGEKAILTTDVGQHQMWAAQFYPFSFPRQFLTSGGLGTMGYGLPAAMGAYCAMLEKNLSPKYIINISGDGSILMNIQELMTCVEVDIPVINIILNNNYLGMVRQWQTFFYDNRFSHTDLSLQPDFVKLIESFGGYGVVVKDKKDFPKALQQCIDSQKVCFLEVLIDRFEDVLPMVPAGGALNEMILFKKAK</sequence>
<dbReference type="CDD" id="cd07035">
    <property type="entry name" value="TPP_PYR_POX_like"/>
    <property type="match status" value="1"/>
</dbReference>
<dbReference type="GO" id="GO:0009099">
    <property type="term" value="P:L-valine biosynthetic process"/>
    <property type="evidence" value="ECO:0007669"/>
    <property type="project" value="UniProtKB-UniPathway"/>
</dbReference>
<dbReference type="FunFam" id="3.40.50.970:FF:000007">
    <property type="entry name" value="Acetolactate synthase"/>
    <property type="match status" value="1"/>
</dbReference>
<keyword evidence="5 11" id="KW-0028">Amino-acid biosynthesis</keyword>
<dbReference type="Proteomes" id="UP000256514">
    <property type="component" value="Unassembled WGS sequence"/>
</dbReference>